<evidence type="ECO:0000256" key="1">
    <source>
        <dbReference type="SAM" id="Phobius"/>
    </source>
</evidence>
<evidence type="ECO:0000313" key="2">
    <source>
        <dbReference type="EMBL" id="UWM55075.1"/>
    </source>
</evidence>
<gene>
    <name evidence="2" type="ORF">N0B31_02055</name>
</gene>
<dbReference type="Proteomes" id="UP001057580">
    <property type="component" value="Chromosome"/>
</dbReference>
<organism evidence="2 3">
    <name type="scientific">Salinirubellus salinus</name>
    <dbReference type="NCBI Taxonomy" id="1364945"/>
    <lineage>
        <taxon>Archaea</taxon>
        <taxon>Methanobacteriati</taxon>
        <taxon>Methanobacteriota</taxon>
        <taxon>Stenosarchaea group</taxon>
        <taxon>Halobacteria</taxon>
        <taxon>Halobacteriales</taxon>
        <taxon>Natronomonadaceae</taxon>
        <taxon>Salinirubellus</taxon>
    </lineage>
</organism>
<dbReference type="EMBL" id="CP104003">
    <property type="protein sequence ID" value="UWM55075.1"/>
    <property type="molecule type" value="Genomic_DNA"/>
</dbReference>
<dbReference type="GeneID" id="74941167"/>
<accession>A0A9E7R5K4</accession>
<dbReference type="KEGG" id="ssai:N0B31_02055"/>
<feature type="transmembrane region" description="Helical" evidence="1">
    <location>
        <begin position="53"/>
        <end position="78"/>
    </location>
</feature>
<dbReference type="RefSeq" id="WP_260594127.1">
    <property type="nucleotide sequence ID" value="NZ_CP104003.1"/>
</dbReference>
<proteinExistence type="predicted"/>
<keyword evidence="3" id="KW-1185">Reference proteome</keyword>
<keyword evidence="1" id="KW-0472">Membrane</keyword>
<keyword evidence="1" id="KW-1133">Transmembrane helix</keyword>
<evidence type="ECO:0000313" key="3">
    <source>
        <dbReference type="Proteomes" id="UP001057580"/>
    </source>
</evidence>
<feature type="transmembrane region" description="Helical" evidence="1">
    <location>
        <begin position="85"/>
        <end position="104"/>
    </location>
</feature>
<dbReference type="AlphaFoldDB" id="A0A9E7R5K4"/>
<feature type="transmembrane region" description="Helical" evidence="1">
    <location>
        <begin position="124"/>
        <end position="143"/>
    </location>
</feature>
<keyword evidence="1" id="KW-0812">Transmembrane</keyword>
<name>A0A9E7R5K4_9EURY</name>
<sequence>MAQAAYLLSTLVTGGLLLGVAVAVGRAMGSGFRFEDGPERPSLGRRLADDPRVWILGFLTLVGVFGGGAVVFVGGFALPSSAVTMAGAALAGGTLLVVVGYVFYGTYLAARSRGRPSSMAAAQGATALGTLFLVALVVKLVFLA</sequence>
<reference evidence="2" key="1">
    <citation type="submission" date="2022-09" db="EMBL/GenBank/DDBJ databases">
        <title>Diverse halophilic archaea isolated from saline environments.</title>
        <authorList>
            <person name="Cui H.-L."/>
        </authorList>
    </citation>
    <scope>NUCLEOTIDE SEQUENCE</scope>
    <source>
        <strain evidence="2">ZS-35-S2</strain>
    </source>
</reference>
<protein>
    <submittedName>
        <fullName evidence="2">Uncharacterized protein</fullName>
    </submittedName>
</protein>